<keyword evidence="4 6" id="KW-1133">Transmembrane helix</keyword>
<dbReference type="PANTHER" id="PTHR12668:SF15">
    <property type="entry name" value="UPF0136 DOMAIN PROTEIN (AFU_ORTHOLOGUE AFUA_1G03720)"/>
    <property type="match status" value="1"/>
</dbReference>
<evidence type="ECO:0000256" key="2">
    <source>
        <dbReference type="ARBA" id="ARBA00007590"/>
    </source>
</evidence>
<comment type="similarity">
    <text evidence="2">Belongs to the TMEM14 family.</text>
</comment>
<evidence type="ECO:0008006" key="9">
    <source>
        <dbReference type="Google" id="ProtNLM"/>
    </source>
</evidence>
<evidence type="ECO:0000256" key="6">
    <source>
        <dbReference type="SAM" id="Phobius"/>
    </source>
</evidence>
<keyword evidence="5 6" id="KW-0472">Membrane</keyword>
<comment type="subcellular location">
    <subcellularLocation>
        <location evidence="1">Membrane</location>
    </subcellularLocation>
</comment>
<feature type="transmembrane region" description="Helical" evidence="6">
    <location>
        <begin position="107"/>
        <end position="124"/>
    </location>
</feature>
<feature type="transmembrane region" description="Helical" evidence="6">
    <location>
        <begin position="78"/>
        <end position="95"/>
    </location>
</feature>
<organism evidence="7 8">
    <name type="scientific">Podospora bellae-mahoneyi</name>
    <dbReference type="NCBI Taxonomy" id="2093777"/>
    <lineage>
        <taxon>Eukaryota</taxon>
        <taxon>Fungi</taxon>
        <taxon>Dikarya</taxon>
        <taxon>Ascomycota</taxon>
        <taxon>Pezizomycotina</taxon>
        <taxon>Sordariomycetes</taxon>
        <taxon>Sordariomycetidae</taxon>
        <taxon>Sordariales</taxon>
        <taxon>Podosporaceae</taxon>
        <taxon>Podospora</taxon>
    </lineage>
</organism>
<reference evidence="7 8" key="1">
    <citation type="journal article" date="2023" name="bioRxiv">
        <title>High-quality genome assemblies of four members of thePodospora anserinaspecies complex.</title>
        <authorList>
            <person name="Ament-Velasquez S.L."/>
            <person name="Vogan A.A."/>
            <person name="Wallerman O."/>
            <person name="Hartmann F."/>
            <person name="Gautier V."/>
            <person name="Silar P."/>
            <person name="Giraud T."/>
            <person name="Johannesson H."/>
        </authorList>
    </citation>
    <scope>NUCLEOTIDE SEQUENCE [LARGE SCALE GENOMIC DNA]</scope>
    <source>
        <strain evidence="7 8">CBS 112042</strain>
    </source>
</reference>
<dbReference type="Pfam" id="PF03647">
    <property type="entry name" value="Tmemb_14"/>
    <property type="match status" value="1"/>
</dbReference>
<dbReference type="PANTHER" id="PTHR12668">
    <property type="entry name" value="TRANSMEMBRANE PROTEIN 14, 15"/>
    <property type="match status" value="1"/>
</dbReference>
<feature type="transmembrane region" description="Helical" evidence="6">
    <location>
        <begin position="130"/>
        <end position="149"/>
    </location>
</feature>
<dbReference type="EMBL" id="JAFFGZ010000001">
    <property type="protein sequence ID" value="KAK4648136.1"/>
    <property type="molecule type" value="Genomic_DNA"/>
</dbReference>
<dbReference type="InterPro" id="IPR044890">
    <property type="entry name" value="TMEM14_sf"/>
</dbReference>
<evidence type="ECO:0000256" key="4">
    <source>
        <dbReference type="ARBA" id="ARBA00022989"/>
    </source>
</evidence>
<keyword evidence="8" id="KW-1185">Reference proteome</keyword>
<dbReference type="Gene3D" id="1.10.10.1740">
    <property type="entry name" value="Transmembrane protein 14-like"/>
    <property type="match status" value="1"/>
</dbReference>
<sequence length="153" mass="16455">MASARSVNSGQLPWMRRTSQEFRSLLNSDTKNKRHSTSHNKYIIQNSQKMGLEFPAYVLSALTAVGGTIGYVKTKSVPSVAAGTAVGLLYGLGGYRLQNGQPLGLELALLASVVLGGASIPRAIRLRKPVPVMLSLFATYGLITFGDAFRRTL</sequence>
<dbReference type="Proteomes" id="UP001322138">
    <property type="component" value="Unassembled WGS sequence"/>
</dbReference>
<protein>
    <recommendedName>
        <fullName evidence="9">Transmembrane protein 14</fullName>
    </recommendedName>
</protein>
<comment type="caution">
    <text evidence="7">The sequence shown here is derived from an EMBL/GenBank/DDBJ whole genome shotgun (WGS) entry which is preliminary data.</text>
</comment>
<dbReference type="GeneID" id="87893490"/>
<evidence type="ECO:0000256" key="1">
    <source>
        <dbReference type="ARBA" id="ARBA00004370"/>
    </source>
</evidence>
<evidence type="ECO:0000313" key="7">
    <source>
        <dbReference type="EMBL" id="KAK4648136.1"/>
    </source>
</evidence>
<evidence type="ECO:0000256" key="3">
    <source>
        <dbReference type="ARBA" id="ARBA00022692"/>
    </source>
</evidence>
<gene>
    <name evidence="7" type="ORF">QC761_107345</name>
</gene>
<evidence type="ECO:0000256" key="5">
    <source>
        <dbReference type="ARBA" id="ARBA00023136"/>
    </source>
</evidence>
<accession>A0ABR0FVZ1</accession>
<feature type="transmembrane region" description="Helical" evidence="6">
    <location>
        <begin position="54"/>
        <end position="72"/>
    </location>
</feature>
<name>A0ABR0FVZ1_9PEZI</name>
<proteinExistence type="inferred from homology"/>
<keyword evidence="3 6" id="KW-0812">Transmembrane</keyword>
<evidence type="ECO:0000313" key="8">
    <source>
        <dbReference type="Proteomes" id="UP001322138"/>
    </source>
</evidence>
<dbReference type="InterPro" id="IPR005349">
    <property type="entry name" value="TMEM14"/>
</dbReference>
<dbReference type="RefSeq" id="XP_062737112.1">
    <property type="nucleotide sequence ID" value="XM_062874008.1"/>
</dbReference>